<feature type="non-terminal residue" evidence="1">
    <location>
        <position position="164"/>
    </location>
</feature>
<accession>A0A9N9JW01</accession>
<dbReference type="AlphaFoldDB" id="A0A9N9JW01"/>
<organism evidence="1 2">
    <name type="scientific">Dentiscutata erythropus</name>
    <dbReference type="NCBI Taxonomy" id="1348616"/>
    <lineage>
        <taxon>Eukaryota</taxon>
        <taxon>Fungi</taxon>
        <taxon>Fungi incertae sedis</taxon>
        <taxon>Mucoromycota</taxon>
        <taxon>Glomeromycotina</taxon>
        <taxon>Glomeromycetes</taxon>
        <taxon>Diversisporales</taxon>
        <taxon>Gigasporaceae</taxon>
        <taxon>Dentiscutata</taxon>
    </lineage>
</organism>
<keyword evidence="2" id="KW-1185">Reference proteome</keyword>
<sequence>AKTRSHNDEHKTCTFTQTSSQTTTIFTCVSNLATPTYKAPPDEISAYNRISRHYNSVRKDKHNKTITVTFTPTTTLCPTPTSTCCQVPGGQGWQNEFHTPTNITILNNITNSQDCCKFCLNDLECVQWAFPNQCINYNTTDTCGGAIVNSNGFFDSGIIRCNDN</sequence>
<protein>
    <submittedName>
        <fullName evidence="1">14405_t:CDS:1</fullName>
    </submittedName>
</protein>
<dbReference type="OrthoDB" id="2364641at2759"/>
<comment type="caution">
    <text evidence="1">The sequence shown here is derived from an EMBL/GenBank/DDBJ whole genome shotgun (WGS) entry which is preliminary data.</text>
</comment>
<name>A0A9N9JW01_9GLOM</name>
<feature type="non-terminal residue" evidence="1">
    <location>
        <position position="1"/>
    </location>
</feature>
<gene>
    <name evidence="1" type="ORF">DERYTH_LOCUS22436</name>
</gene>
<dbReference type="Proteomes" id="UP000789405">
    <property type="component" value="Unassembled WGS sequence"/>
</dbReference>
<proteinExistence type="predicted"/>
<evidence type="ECO:0000313" key="2">
    <source>
        <dbReference type="Proteomes" id="UP000789405"/>
    </source>
</evidence>
<dbReference type="EMBL" id="CAJVPY010031158">
    <property type="protein sequence ID" value="CAG8796215.1"/>
    <property type="molecule type" value="Genomic_DNA"/>
</dbReference>
<reference evidence="1" key="1">
    <citation type="submission" date="2021-06" db="EMBL/GenBank/DDBJ databases">
        <authorList>
            <person name="Kallberg Y."/>
            <person name="Tangrot J."/>
            <person name="Rosling A."/>
        </authorList>
    </citation>
    <scope>NUCLEOTIDE SEQUENCE</scope>
    <source>
        <strain evidence="1">MA453B</strain>
    </source>
</reference>
<evidence type="ECO:0000313" key="1">
    <source>
        <dbReference type="EMBL" id="CAG8796215.1"/>
    </source>
</evidence>